<name>A0A840ADH3_9PROT</name>
<dbReference type="InterPro" id="IPR011032">
    <property type="entry name" value="GroES-like_sf"/>
</dbReference>
<feature type="domain" description="Enoyl reductase (ER)" evidence="2">
    <location>
        <begin position="15"/>
        <end position="337"/>
    </location>
</feature>
<evidence type="ECO:0000256" key="1">
    <source>
        <dbReference type="ARBA" id="ARBA00022857"/>
    </source>
</evidence>
<dbReference type="EMBL" id="JACIDJ010000003">
    <property type="protein sequence ID" value="MBB3898596.1"/>
    <property type="molecule type" value="Genomic_DNA"/>
</dbReference>
<dbReference type="InterPro" id="IPR051603">
    <property type="entry name" value="Zinc-ADH_QOR/CCCR"/>
</dbReference>
<keyword evidence="3" id="KW-0560">Oxidoreductase</keyword>
<keyword evidence="4" id="KW-1185">Reference proteome</keyword>
<keyword evidence="1" id="KW-0521">NADP</keyword>
<proteinExistence type="predicted"/>
<accession>A0A840ADH3</accession>
<evidence type="ECO:0000313" key="3">
    <source>
        <dbReference type="EMBL" id="MBB3898596.1"/>
    </source>
</evidence>
<protein>
    <submittedName>
        <fullName evidence="3">Alcohol dehydrogenase</fullName>
        <ecNumber evidence="3">1.1.1.1</ecNumber>
    </submittedName>
</protein>
<dbReference type="PANTHER" id="PTHR44154">
    <property type="entry name" value="QUINONE OXIDOREDUCTASE"/>
    <property type="match status" value="1"/>
</dbReference>
<dbReference type="SUPFAM" id="SSF50129">
    <property type="entry name" value="GroES-like"/>
    <property type="match status" value="1"/>
</dbReference>
<gene>
    <name evidence="3" type="ORF">GGQ83_002039</name>
</gene>
<evidence type="ECO:0000313" key="4">
    <source>
        <dbReference type="Proteomes" id="UP000553193"/>
    </source>
</evidence>
<dbReference type="Gene3D" id="3.90.180.10">
    <property type="entry name" value="Medium-chain alcohol dehydrogenases, catalytic domain"/>
    <property type="match status" value="1"/>
</dbReference>
<evidence type="ECO:0000259" key="2">
    <source>
        <dbReference type="SMART" id="SM00829"/>
    </source>
</evidence>
<dbReference type="GO" id="GO:0004022">
    <property type="term" value="F:alcohol dehydrogenase (NAD+) activity"/>
    <property type="evidence" value="ECO:0007669"/>
    <property type="project" value="UniProtKB-EC"/>
</dbReference>
<dbReference type="InterPro" id="IPR036291">
    <property type="entry name" value="NAD(P)-bd_dom_sf"/>
</dbReference>
<dbReference type="Proteomes" id="UP000553193">
    <property type="component" value="Unassembled WGS sequence"/>
</dbReference>
<dbReference type="InterPro" id="IPR013154">
    <property type="entry name" value="ADH-like_N"/>
</dbReference>
<organism evidence="3 4">
    <name type="scientific">Roseococcus suduntuyensis</name>
    <dbReference type="NCBI Taxonomy" id="455361"/>
    <lineage>
        <taxon>Bacteria</taxon>
        <taxon>Pseudomonadati</taxon>
        <taxon>Pseudomonadota</taxon>
        <taxon>Alphaproteobacteria</taxon>
        <taxon>Acetobacterales</taxon>
        <taxon>Roseomonadaceae</taxon>
        <taxon>Roseococcus</taxon>
    </lineage>
</organism>
<dbReference type="Pfam" id="PF08240">
    <property type="entry name" value="ADH_N"/>
    <property type="match status" value="1"/>
</dbReference>
<dbReference type="SMART" id="SM00829">
    <property type="entry name" value="PKS_ER"/>
    <property type="match status" value="1"/>
</dbReference>
<reference evidence="3 4" key="1">
    <citation type="submission" date="2020-08" db="EMBL/GenBank/DDBJ databases">
        <title>Genomic Encyclopedia of Type Strains, Phase IV (KMG-IV): sequencing the most valuable type-strain genomes for metagenomic binning, comparative biology and taxonomic classification.</title>
        <authorList>
            <person name="Goeker M."/>
        </authorList>
    </citation>
    <scope>NUCLEOTIDE SEQUENCE [LARGE SCALE GENOMIC DNA]</scope>
    <source>
        <strain evidence="3 4">DSM 19979</strain>
    </source>
</reference>
<comment type="caution">
    <text evidence="3">The sequence shown here is derived from an EMBL/GenBank/DDBJ whole genome shotgun (WGS) entry which is preliminary data.</text>
</comment>
<dbReference type="Pfam" id="PF00107">
    <property type="entry name" value="ADH_zinc_N"/>
    <property type="match status" value="1"/>
</dbReference>
<sequence length="344" mass="36774">MMAGTMRALLLREHGDLDKLQVVEDHPMPVADEGHVVIRVGASSFNYHDVFTVKGMPGIKVPMPVVIGLDMAGTVTEVGAGVSGWSVGDRVLVNPLNKKKGLMGEMLDGGMAQYCRVAADQLIRMPAGVTFAQAASLPVAYGTAHRMIVTHNTIKAGDKVLILGASGGVGTGCVILAKQLGAHVIACAGSAEKCEALLKMGADEAINYNEVDFSKWATEKYGKPQRRNYEGGVDVVINFTGGDTWTKTLRCVKRGGKILVCGATAGHDPKEDLRYVWSFELQIIGSNSFYDDNLAALMEMIQDGRIAPVLDKVLPLDEAAEGLRLIRDREVLGKVVVLPNGDEG</sequence>
<dbReference type="PANTHER" id="PTHR44154:SF1">
    <property type="entry name" value="QUINONE OXIDOREDUCTASE"/>
    <property type="match status" value="1"/>
</dbReference>
<dbReference type="SUPFAM" id="SSF51735">
    <property type="entry name" value="NAD(P)-binding Rossmann-fold domains"/>
    <property type="match status" value="1"/>
</dbReference>
<dbReference type="InterPro" id="IPR013149">
    <property type="entry name" value="ADH-like_C"/>
</dbReference>
<dbReference type="EC" id="1.1.1.1" evidence="3"/>
<dbReference type="InterPro" id="IPR020843">
    <property type="entry name" value="ER"/>
</dbReference>
<dbReference type="AlphaFoldDB" id="A0A840ADH3"/>